<sequence>MLALPSYSAVADTRGTLTVTVVCDRPNERAILRLDAPLARPVSGGDLLMPLTNARNQTVMVRLMGGSLWQRGTPLQGSGVVSLPVLAEANQWNGLGYFSATITLSLQPTASGSTALNPASFASDPLNFANPLPAGSQNESLP</sequence>
<accession>A0ABV6AXU5</accession>
<reference evidence="1 2" key="1">
    <citation type="submission" date="2024-09" db="EMBL/GenBank/DDBJ databases">
        <authorList>
            <person name="Sun Q."/>
            <person name="Mori K."/>
        </authorList>
    </citation>
    <scope>NUCLEOTIDE SEQUENCE [LARGE SCALE GENOMIC DNA]</scope>
    <source>
        <strain evidence="1 2">JCM 13503</strain>
    </source>
</reference>
<dbReference type="RefSeq" id="WP_380008985.1">
    <property type="nucleotide sequence ID" value="NZ_JBHLYR010000031.1"/>
</dbReference>
<name>A0ABV6AXU5_9DEIO</name>
<evidence type="ECO:0000313" key="1">
    <source>
        <dbReference type="EMBL" id="MFB9992327.1"/>
    </source>
</evidence>
<keyword evidence="2" id="KW-1185">Reference proteome</keyword>
<protein>
    <submittedName>
        <fullName evidence="1">Uncharacterized protein</fullName>
    </submittedName>
</protein>
<gene>
    <name evidence="1" type="ORF">ACFFLM_10165</name>
</gene>
<organism evidence="1 2">
    <name type="scientific">Deinococcus oregonensis</name>
    <dbReference type="NCBI Taxonomy" id="1805970"/>
    <lineage>
        <taxon>Bacteria</taxon>
        <taxon>Thermotogati</taxon>
        <taxon>Deinococcota</taxon>
        <taxon>Deinococci</taxon>
        <taxon>Deinococcales</taxon>
        <taxon>Deinococcaceae</taxon>
        <taxon>Deinococcus</taxon>
    </lineage>
</organism>
<comment type="caution">
    <text evidence="1">The sequence shown here is derived from an EMBL/GenBank/DDBJ whole genome shotgun (WGS) entry which is preliminary data.</text>
</comment>
<proteinExistence type="predicted"/>
<dbReference type="EMBL" id="JBHLYR010000031">
    <property type="protein sequence ID" value="MFB9992327.1"/>
    <property type="molecule type" value="Genomic_DNA"/>
</dbReference>
<evidence type="ECO:0000313" key="2">
    <source>
        <dbReference type="Proteomes" id="UP001589733"/>
    </source>
</evidence>
<dbReference type="Proteomes" id="UP001589733">
    <property type="component" value="Unassembled WGS sequence"/>
</dbReference>